<feature type="compositionally biased region" description="Pro residues" evidence="3">
    <location>
        <begin position="1546"/>
        <end position="1555"/>
    </location>
</feature>
<feature type="compositionally biased region" description="Acidic residues" evidence="3">
    <location>
        <begin position="382"/>
        <end position="391"/>
    </location>
</feature>
<sequence length="2152" mass="238572">MLSCLSSKAQKAWDFVRKKLAAFQLSEYLIGPTKELFSHNHNLTFALNANAINAKLNIDSFCLVAGEVSNPVFVTRDSIHINSLFVMVSPSYEPMPNSSDRSHLLILINSLANLFFRSISVSIDNIFVILQSIPSHPTQMILNAQTNDLAIHITNVVLDHPSTMDSVQPLSNAVHDPHQPQTDARQSQKPLPSSQLLQEPLISLRCSKFLISILPTVIDSPSIETMTLFFRNDMNNRIIITKPHLSCQRTHLGILDDHSILTEEWRNTFVFSMSIDAIEGEMDVTSLAIMTSVLNSYVSRTDQEQLAQPSSDPAPNTQVSPDFPSLTEFEDIRLVTEPEACTLILDLVDVLKQNARHIEPQPQTQLGQTLDKLIEKEKPAESDEETPTGDDEQQKSQDSATNVQNSTDSISYAPDSVEPEDHLKKSLSEDFPQLESPPPPKPVDQPPVPSSLSGGQAQPSINLSLGPYKDLLPPPLPPTFIQSESPTTSIPDEPNTQAPHLATSVDFLPPPAKPRQNNVQNIAKCADGVFLSGTSMIKSFKFQIVEIINESERTNAVSITFDNFTSQLTLSAETNDSLHHSEKKIAWDMKVQDFTILCPAGKNQLQKILMFEPEEKKEALTLSCVLAWDERNERSLSIAACVAPVSVVLEHFLLVHLSNLVSDDLISDLSDKPLYSPLFAPLPSPTTPFCNVTCSLKLETVKAVILFTPTIVPVEEEMPTPVPETDSTKPDMAELLNRFSLNSSLVYDISLAQSFLVPSKPFALVEHAHVEKGVKGTAVKKIGFSFETKKVEIAAQHKAELSTARLLIDERGFVNLTTFLPFPSLQLVSPIPLISTISTLARPIQTLKSCISDAKSSNVVTLPSSLRMTMSGLALVFIPPTDNEEVFLQSLSPTSSVVPLVISSDPATVVIQHTPSQDTEKKKTHEKIAPMNQDADKLKDTDFELERQENASEFSVACSFGRVLLFLNSSPEFLKVFEEYELPTFSLPTITHSIMLSVNIKSTRIIPHPSLSLIQLDGLVLNRLFDPAGETAQTALIVDAMTVLCGPVDEHFAVFRPNRDAFRKRQDQSQEDTTPISYTHSLLPCLKFLVFEDVVDGQRRRNVCGVISEYSVIVSLQTVRFLEEMNLTLTAAMGTLKPIFANLLPKRAEHTTTSIVAKNTTFILDPTGSYTRHERDQKKRIANKLTHLPQPSNLSRTVSEDIMEAKAATHVFKEQVSPKQTSLGPPPEFKSITLAASRQMLGKSKVGETASGGAGHPALRGLSDEMLSLLGGMHRINFETKEDEEERRKTTNAAVIVLVGKIWGRREGTKKEEENEEDKSKPTLLGTAQSSQHDSSVPQFTPSPLVDPTPSSLLWESEISDLFVFVLPDFTKRVRQMKEEDQTDKVGYWILRESFTPAAEIPSIRIHSVTVPILQPCPQSLVLNKSERRTAPVTNVSIGEVKVCVDLFGIDALCDIGLQTANIPSVSSFISLATSLFQLPAEKETVDVDRQREEAEFAQEMRRRVREAMGRKCQDIVTSPMSFTSNPETPSLRSGDSLRAGSTSPPTQPQRPPSQSPHQGWFDEIQNHTVTETPKLGGMTWNDRRDDGDEDGELKEHPPLPPTHSILPSGAARGEVAHAVHVDIASIRCSLLLPLPSFAHHKPKPSKETKTTKESDSSKDPEPSKDPKPSKEPKPSPEPEKDDSFIDIQISSVGVHFDRMRRQNNSLIRCQHAHHSSSLDVVIGHFVVFDRVCSSSVNILLEVHSEFGRRAREDQPVVPDPPRVASFVPSCLTNAQKEQLRGSCCDPRYDGLMKNGRRYGIWKDKVKTGRMEKMIEVEGVSRSHPSTSRNNRPLSLHIDTHSLIGESPMHLSSSVVLVDVPPLLLEMSPATKERLRLVFASTDSSGHSQGALLANPPTIRTSRRFVEEEKSSTPQQSHHGDFMLHGLNLSEFLRNASGVVLNTAQRLGQAALPIVRFTYGFVEGFVDETVGRNWSRKEQHSPTLSSLIVSGRSEWISRLEVSSFTIFSSDLGVKEFGRQRHNNVILNTDRLLTTLLSPKWMDLMDKRFLEMREKDGRTYGTRVQSEVSDSGQNSIKSAITFMTGFFTRKTPSPPPPHHPASPSPTPPDPTPSMDLVKQMVTRPEKGEMDGPVKIAFERKSVWGLLEDYQKGE</sequence>
<evidence type="ECO:0000313" key="4">
    <source>
        <dbReference type="EMBL" id="KAK2949371.1"/>
    </source>
</evidence>
<keyword evidence="1" id="KW-0945">Host-virus interaction</keyword>
<feature type="compositionally biased region" description="Polar residues" evidence="3">
    <location>
        <begin position="1326"/>
        <end position="1342"/>
    </location>
</feature>
<reference evidence="4 5" key="1">
    <citation type="journal article" date="2022" name="bioRxiv">
        <title>Genomics of Preaxostyla Flagellates Illuminates Evolutionary Transitions and the Path Towards Mitochondrial Loss.</title>
        <authorList>
            <person name="Novak L.V.F."/>
            <person name="Treitli S.C."/>
            <person name="Pyrih J."/>
            <person name="Halakuc P."/>
            <person name="Pipaliya S.V."/>
            <person name="Vacek V."/>
            <person name="Brzon O."/>
            <person name="Soukal P."/>
            <person name="Eme L."/>
            <person name="Dacks J.B."/>
            <person name="Karnkowska A."/>
            <person name="Elias M."/>
            <person name="Hampl V."/>
        </authorList>
    </citation>
    <scope>NUCLEOTIDE SEQUENCE [LARGE SCALE GENOMIC DNA]</scope>
    <source>
        <strain evidence="4">NAU3</strain>
        <tissue evidence="4">Gut</tissue>
    </source>
</reference>
<gene>
    <name evidence="4" type="ORF">BLNAU_15667</name>
</gene>
<dbReference type="Proteomes" id="UP001281761">
    <property type="component" value="Unassembled WGS sequence"/>
</dbReference>
<evidence type="ECO:0000256" key="2">
    <source>
        <dbReference type="SAM" id="Coils"/>
    </source>
</evidence>
<feature type="region of interest" description="Disordered" evidence="3">
    <location>
        <begin position="1511"/>
        <end position="1609"/>
    </location>
</feature>
<feature type="coiled-coil region" evidence="2">
    <location>
        <begin position="1481"/>
        <end position="1508"/>
    </location>
</feature>
<feature type="compositionally biased region" description="Polar residues" evidence="3">
    <location>
        <begin position="450"/>
        <end position="463"/>
    </location>
</feature>
<keyword evidence="2" id="KW-0175">Coiled coil</keyword>
<feature type="region of interest" description="Disordered" evidence="3">
    <location>
        <begin position="2085"/>
        <end position="2131"/>
    </location>
</feature>
<feature type="compositionally biased region" description="Basic and acidic residues" evidence="3">
    <location>
        <begin position="419"/>
        <end position="428"/>
    </location>
</feature>
<feature type="compositionally biased region" description="Basic and acidic residues" evidence="3">
    <location>
        <begin position="2122"/>
        <end position="2131"/>
    </location>
</feature>
<feature type="compositionally biased region" description="Polar residues" evidence="3">
    <location>
        <begin position="1516"/>
        <end position="1534"/>
    </location>
</feature>
<organism evidence="4 5">
    <name type="scientific">Blattamonas nauphoetae</name>
    <dbReference type="NCBI Taxonomy" id="2049346"/>
    <lineage>
        <taxon>Eukaryota</taxon>
        <taxon>Metamonada</taxon>
        <taxon>Preaxostyla</taxon>
        <taxon>Oxymonadida</taxon>
        <taxon>Blattamonas</taxon>
    </lineage>
</organism>
<feature type="compositionally biased region" description="Polar residues" evidence="3">
    <location>
        <begin position="480"/>
        <end position="498"/>
    </location>
</feature>
<name>A0ABQ9XA01_9EUKA</name>
<proteinExistence type="predicted"/>
<evidence type="ECO:0000256" key="3">
    <source>
        <dbReference type="SAM" id="MobiDB-lite"/>
    </source>
</evidence>
<accession>A0ABQ9XA01</accession>
<feature type="region of interest" description="Disordered" evidence="3">
    <location>
        <begin position="376"/>
        <end position="499"/>
    </location>
</feature>
<comment type="caution">
    <text evidence="4">The sequence shown here is derived from an EMBL/GenBank/DDBJ whole genome shotgun (WGS) entry which is preliminary data.</text>
</comment>
<feature type="compositionally biased region" description="Basic and acidic residues" evidence="3">
    <location>
        <begin position="1645"/>
        <end position="1684"/>
    </location>
</feature>
<feature type="region of interest" description="Disordered" evidence="3">
    <location>
        <begin position="1637"/>
        <end position="1685"/>
    </location>
</feature>
<dbReference type="EMBL" id="JARBJD010000157">
    <property type="protein sequence ID" value="KAK2949371.1"/>
    <property type="molecule type" value="Genomic_DNA"/>
</dbReference>
<feature type="compositionally biased region" description="Pro residues" evidence="3">
    <location>
        <begin position="2091"/>
        <end position="2110"/>
    </location>
</feature>
<feature type="region of interest" description="Disordered" evidence="3">
    <location>
        <begin position="168"/>
        <end position="193"/>
    </location>
</feature>
<keyword evidence="5" id="KW-1185">Reference proteome</keyword>
<evidence type="ECO:0000313" key="5">
    <source>
        <dbReference type="Proteomes" id="UP001281761"/>
    </source>
</evidence>
<dbReference type="PANTHER" id="PTHR13037">
    <property type="entry name" value="FORMIN"/>
    <property type="match status" value="1"/>
</dbReference>
<feature type="compositionally biased region" description="Pro residues" evidence="3">
    <location>
        <begin position="435"/>
        <end position="449"/>
    </location>
</feature>
<evidence type="ECO:0008006" key="6">
    <source>
        <dbReference type="Google" id="ProtNLM"/>
    </source>
</evidence>
<feature type="compositionally biased region" description="Basic and acidic residues" evidence="3">
    <location>
        <begin position="1307"/>
        <end position="1321"/>
    </location>
</feature>
<feature type="region of interest" description="Disordered" evidence="3">
    <location>
        <begin position="1307"/>
        <end position="1343"/>
    </location>
</feature>
<dbReference type="PANTHER" id="PTHR13037:SF24">
    <property type="entry name" value="POLYCOMB PROTEIN PCL-RELATED"/>
    <property type="match status" value="1"/>
</dbReference>
<feature type="compositionally biased region" description="Polar residues" evidence="3">
    <location>
        <begin position="396"/>
        <end position="410"/>
    </location>
</feature>
<protein>
    <recommendedName>
        <fullName evidence="6">Autophagy-related protein 2</fullName>
    </recommendedName>
</protein>
<feature type="region of interest" description="Disordered" evidence="3">
    <location>
        <begin position="301"/>
        <end position="324"/>
    </location>
</feature>
<feature type="compositionally biased region" description="Polar residues" evidence="3">
    <location>
        <begin position="301"/>
        <end position="320"/>
    </location>
</feature>
<evidence type="ECO:0000256" key="1">
    <source>
        <dbReference type="ARBA" id="ARBA00022581"/>
    </source>
</evidence>